<keyword evidence="1" id="KW-0378">Hydrolase</keyword>
<keyword evidence="2" id="KW-0326">Glycosidase</keyword>
<evidence type="ECO:0000259" key="3">
    <source>
        <dbReference type="SMART" id="SM00642"/>
    </source>
</evidence>
<dbReference type="Gene3D" id="3.20.20.80">
    <property type="entry name" value="Glycosidases"/>
    <property type="match status" value="1"/>
</dbReference>
<gene>
    <name evidence="4" type="ORF">BSZ40_08580</name>
</gene>
<evidence type="ECO:0000313" key="4">
    <source>
        <dbReference type="EMBL" id="OKL51138.1"/>
    </source>
</evidence>
<dbReference type="Proteomes" id="UP000185612">
    <property type="component" value="Unassembled WGS sequence"/>
</dbReference>
<dbReference type="PANTHER" id="PTHR10357">
    <property type="entry name" value="ALPHA-AMYLASE FAMILY MEMBER"/>
    <property type="match status" value="1"/>
</dbReference>
<proteinExistence type="predicted"/>
<organism evidence="4 5">
    <name type="scientific">Buchananella hordeovulneris</name>
    <dbReference type="NCBI Taxonomy" id="52770"/>
    <lineage>
        <taxon>Bacteria</taxon>
        <taxon>Bacillati</taxon>
        <taxon>Actinomycetota</taxon>
        <taxon>Actinomycetes</taxon>
        <taxon>Actinomycetales</taxon>
        <taxon>Actinomycetaceae</taxon>
        <taxon>Buchananella</taxon>
    </lineage>
</organism>
<sequence length="446" mass="49264">MASEPQWVGHTSFWHVFPLGMAGALYGPGWKEGEPGGLDLVSSWLDHPRGLGLSGLALGPIFASTSHGYDTTDYYRIDPRLGDDHTFGRLVDAVHHRSMRLVLDGVFNHVGAEHPFVTDVRLHGRDSRYYDYFHVTWDEATGQGPYFHNFEGHTGLITLNHGCPAVQDMIVDVMCHWLARGADGWRLDAAYAMDPAAWAAITARVKEVFPDAFLFGEMIHGDYREFVAASGLDSVTQYELWKSIRSSIAERNLFELDWNLRRHNDFLASFVPVTFVSNHDVTRLNSALPDPRDAAIATVLLLTVGGTPCVYYGDEYGFGGVKEERPGGDDVLRPAFPAPWNFHARPEQDAAAGLHHHLLTWRNAHAWAHRAQASFTELTKTTGVLELRYGAHAAQVALNLTDEVQELPVPAAHSIAAGFHAELLDPGLAGTRVRLPAHGWAILAVS</sequence>
<dbReference type="GO" id="GO:0005975">
    <property type="term" value="P:carbohydrate metabolic process"/>
    <property type="evidence" value="ECO:0007669"/>
    <property type="project" value="InterPro"/>
</dbReference>
<dbReference type="InterPro" id="IPR017853">
    <property type="entry name" value="GH"/>
</dbReference>
<dbReference type="OrthoDB" id="9802433at2"/>
<comment type="caution">
    <text evidence="4">The sequence shown here is derived from an EMBL/GenBank/DDBJ whole genome shotgun (WGS) entry which is preliminary data.</text>
</comment>
<dbReference type="SUPFAM" id="SSF51445">
    <property type="entry name" value="(Trans)glycosidases"/>
    <property type="match status" value="1"/>
</dbReference>
<dbReference type="EMBL" id="MQVS01000009">
    <property type="protein sequence ID" value="OKL51138.1"/>
    <property type="molecule type" value="Genomic_DNA"/>
</dbReference>
<accession>A0A1Q5PU77</accession>
<protein>
    <recommendedName>
        <fullName evidence="3">Glycosyl hydrolase family 13 catalytic domain-containing protein</fullName>
    </recommendedName>
</protein>
<feature type="domain" description="Glycosyl hydrolase family 13 catalytic" evidence="3">
    <location>
        <begin position="24"/>
        <end position="355"/>
    </location>
</feature>
<dbReference type="PANTHER" id="PTHR10357:SF210">
    <property type="entry name" value="MALTODEXTRIN GLUCOSIDASE"/>
    <property type="match status" value="1"/>
</dbReference>
<evidence type="ECO:0000313" key="5">
    <source>
        <dbReference type="Proteomes" id="UP000185612"/>
    </source>
</evidence>
<dbReference type="GO" id="GO:0016798">
    <property type="term" value="F:hydrolase activity, acting on glycosyl bonds"/>
    <property type="evidence" value="ECO:0007669"/>
    <property type="project" value="UniProtKB-KW"/>
</dbReference>
<dbReference type="STRING" id="52770.BSZ40_08580"/>
<reference evidence="5" key="1">
    <citation type="submission" date="2016-12" db="EMBL/GenBank/DDBJ databases">
        <authorList>
            <person name="Meng X."/>
        </authorList>
    </citation>
    <scope>NUCLEOTIDE SEQUENCE [LARGE SCALE GENOMIC DNA]</scope>
    <source>
        <strain evidence="5">DSM 20732</strain>
    </source>
</reference>
<dbReference type="InterPro" id="IPR006047">
    <property type="entry name" value="GH13_cat_dom"/>
</dbReference>
<dbReference type="RefSeq" id="WP_073825299.1">
    <property type="nucleotide sequence ID" value="NZ_MQVS01000009.1"/>
</dbReference>
<dbReference type="AlphaFoldDB" id="A0A1Q5PU77"/>
<dbReference type="SMART" id="SM00642">
    <property type="entry name" value="Aamy"/>
    <property type="match status" value="1"/>
</dbReference>
<evidence type="ECO:0000256" key="2">
    <source>
        <dbReference type="ARBA" id="ARBA00023295"/>
    </source>
</evidence>
<dbReference type="InParanoid" id="A0A1Q5PU77"/>
<evidence type="ECO:0000256" key="1">
    <source>
        <dbReference type="ARBA" id="ARBA00022801"/>
    </source>
</evidence>
<name>A0A1Q5PU77_9ACTO</name>
<keyword evidence="5" id="KW-1185">Reference proteome</keyword>
<dbReference type="Pfam" id="PF00128">
    <property type="entry name" value="Alpha-amylase"/>
    <property type="match status" value="1"/>
</dbReference>